<feature type="repeat" description="WD" evidence="3">
    <location>
        <begin position="1125"/>
        <end position="1157"/>
    </location>
</feature>
<dbReference type="PROSITE" id="PS50294">
    <property type="entry name" value="WD_REPEATS_REGION"/>
    <property type="match status" value="14"/>
</dbReference>
<dbReference type="SUPFAM" id="SSF52540">
    <property type="entry name" value="P-loop containing nucleoside triphosphate hydrolases"/>
    <property type="match status" value="1"/>
</dbReference>
<evidence type="ECO:0000259" key="5">
    <source>
        <dbReference type="Pfam" id="PF20703"/>
    </source>
</evidence>
<feature type="repeat" description="WD" evidence="3">
    <location>
        <begin position="1167"/>
        <end position="1199"/>
    </location>
</feature>
<dbReference type="GO" id="GO:0004197">
    <property type="term" value="F:cysteine-type endopeptidase activity"/>
    <property type="evidence" value="ECO:0007669"/>
    <property type="project" value="InterPro"/>
</dbReference>
<dbReference type="InterPro" id="IPR036322">
    <property type="entry name" value="WD40_repeat_dom_sf"/>
</dbReference>
<feature type="repeat" description="WD" evidence="3">
    <location>
        <begin position="1209"/>
        <end position="1241"/>
    </location>
</feature>
<dbReference type="EMBL" id="CP045226">
    <property type="protein sequence ID" value="QFS48795.1"/>
    <property type="molecule type" value="Genomic_DNA"/>
</dbReference>
<feature type="repeat" description="WD" evidence="3">
    <location>
        <begin position="1251"/>
        <end position="1283"/>
    </location>
</feature>
<dbReference type="PANTHER" id="PTHR22847:SF637">
    <property type="entry name" value="WD REPEAT DOMAIN 5B"/>
    <property type="match status" value="1"/>
</dbReference>
<dbReference type="InterPro" id="IPR011600">
    <property type="entry name" value="Pept_C14_caspase"/>
</dbReference>
<dbReference type="SMART" id="SM00320">
    <property type="entry name" value="WD40"/>
    <property type="match status" value="14"/>
</dbReference>
<dbReference type="PRINTS" id="PR00320">
    <property type="entry name" value="GPROTEINBRPT"/>
</dbReference>
<dbReference type="InterPro" id="IPR049052">
    <property type="entry name" value="nSTAND1"/>
</dbReference>
<reference evidence="6 7" key="1">
    <citation type="submission" date="2019-10" db="EMBL/GenBank/DDBJ databases">
        <title>Genomic and transcriptomic insights into the perfect genentic adaptation of a filamentous nitrogen-fixing cyanobacterium to rice fields.</title>
        <authorList>
            <person name="Chen Z."/>
        </authorList>
    </citation>
    <scope>NUCLEOTIDE SEQUENCE [LARGE SCALE GENOMIC DNA]</scope>
    <source>
        <strain evidence="6">CCNUC1</strain>
    </source>
</reference>
<evidence type="ECO:0000313" key="7">
    <source>
        <dbReference type="Proteomes" id="UP000326678"/>
    </source>
</evidence>
<dbReference type="Pfam" id="PF00656">
    <property type="entry name" value="Peptidase_C14"/>
    <property type="match status" value="1"/>
</dbReference>
<feature type="repeat" description="WD" evidence="3">
    <location>
        <begin position="782"/>
        <end position="814"/>
    </location>
</feature>
<dbReference type="Pfam" id="PF20703">
    <property type="entry name" value="nSTAND1"/>
    <property type="match status" value="1"/>
</dbReference>
<keyword evidence="2" id="KW-0677">Repeat</keyword>
<organism evidence="6 7">
    <name type="scientific">Nostoc sphaeroides CCNUC1</name>
    <dbReference type="NCBI Taxonomy" id="2653204"/>
    <lineage>
        <taxon>Bacteria</taxon>
        <taxon>Bacillati</taxon>
        <taxon>Cyanobacteriota</taxon>
        <taxon>Cyanophyceae</taxon>
        <taxon>Nostocales</taxon>
        <taxon>Nostocaceae</taxon>
        <taxon>Nostoc</taxon>
    </lineage>
</organism>
<dbReference type="RefSeq" id="WP_152590348.1">
    <property type="nucleotide sequence ID" value="NZ_CP045226.1"/>
</dbReference>
<feature type="domain" description="Peptidase C14 caspase" evidence="4">
    <location>
        <begin position="3"/>
        <end position="225"/>
    </location>
</feature>
<feature type="repeat" description="WD" evidence="3">
    <location>
        <begin position="908"/>
        <end position="940"/>
    </location>
</feature>
<feature type="repeat" description="WD" evidence="3">
    <location>
        <begin position="999"/>
        <end position="1031"/>
    </location>
</feature>
<dbReference type="Gene3D" id="3.40.50.300">
    <property type="entry name" value="P-loop containing nucleotide triphosphate hydrolases"/>
    <property type="match status" value="1"/>
</dbReference>
<dbReference type="PANTHER" id="PTHR22847">
    <property type="entry name" value="WD40 REPEAT PROTEIN"/>
    <property type="match status" value="1"/>
</dbReference>
<evidence type="ECO:0008006" key="8">
    <source>
        <dbReference type="Google" id="ProtNLM"/>
    </source>
</evidence>
<dbReference type="Gene3D" id="3.40.50.1460">
    <property type="match status" value="1"/>
</dbReference>
<feature type="repeat" description="WD" evidence="3">
    <location>
        <begin position="1293"/>
        <end position="1325"/>
    </location>
</feature>
<evidence type="ECO:0000259" key="4">
    <source>
        <dbReference type="Pfam" id="PF00656"/>
    </source>
</evidence>
<dbReference type="InterPro" id="IPR001680">
    <property type="entry name" value="WD40_rpt"/>
</dbReference>
<dbReference type="PROSITE" id="PS50082">
    <property type="entry name" value="WD_REPEATS_2"/>
    <property type="match status" value="14"/>
</dbReference>
<evidence type="ECO:0000256" key="1">
    <source>
        <dbReference type="ARBA" id="ARBA00022574"/>
    </source>
</evidence>
<proteinExistence type="predicted"/>
<dbReference type="Pfam" id="PF00400">
    <property type="entry name" value="WD40"/>
    <property type="match status" value="14"/>
</dbReference>
<dbReference type="CDD" id="cd00200">
    <property type="entry name" value="WD40"/>
    <property type="match status" value="2"/>
</dbReference>
<dbReference type="Gene3D" id="2.130.10.10">
    <property type="entry name" value="YVTN repeat-like/Quinoprotein amine dehydrogenase"/>
    <property type="match status" value="5"/>
</dbReference>
<gene>
    <name evidence="6" type="ORF">GXM_06289</name>
</gene>
<feature type="repeat" description="WD" evidence="3">
    <location>
        <begin position="950"/>
        <end position="989"/>
    </location>
</feature>
<feature type="domain" description="Novel STAND NTPase 1" evidence="5">
    <location>
        <begin position="259"/>
        <end position="668"/>
    </location>
</feature>
<evidence type="ECO:0000256" key="2">
    <source>
        <dbReference type="ARBA" id="ARBA00022737"/>
    </source>
</evidence>
<feature type="repeat" description="WD" evidence="3">
    <location>
        <begin position="1083"/>
        <end position="1115"/>
    </location>
</feature>
<dbReference type="InterPro" id="IPR020472">
    <property type="entry name" value="WD40_PAC1"/>
</dbReference>
<evidence type="ECO:0000256" key="3">
    <source>
        <dbReference type="PROSITE-ProRule" id="PRU00221"/>
    </source>
</evidence>
<feature type="repeat" description="WD" evidence="3">
    <location>
        <begin position="1041"/>
        <end position="1073"/>
    </location>
</feature>
<dbReference type="GO" id="GO:0006508">
    <property type="term" value="P:proteolysis"/>
    <property type="evidence" value="ECO:0007669"/>
    <property type="project" value="InterPro"/>
</dbReference>
<dbReference type="SUPFAM" id="SSF52129">
    <property type="entry name" value="Caspase-like"/>
    <property type="match status" value="1"/>
</dbReference>
<dbReference type="Proteomes" id="UP000326678">
    <property type="component" value="Chromosome Gxm1"/>
</dbReference>
<accession>A0A5P8W7P9</accession>
<sequence>MARYALVLGIAKYDNFTNLPKAVNDAEQIAQLLREQGRFDVQPLPGKLIETENRWQIALDKKLTGKELGQALRIFLLEKAKGHEALIYFAGHGFEAASLTGEAKGYLATSDCHKDGQNAIAFDDLNTLIAKSQLSSLVVLLDCCYAGSFLERSFIKSGFSVFNSKQDYSLITASRAFERAREDDEGGIFTKAILKGLAEDKADEATGEINVNDLISFISRELKQSGQEAIYTSGGRSIPLVWYPPKKLVVIPQVLDECPYRGLEAFDKQHAKFFFGRKKVVNDIQQKLDLAKFVPIIGASGSGKSSVVRAGLIPQLDDSEWQVLEPIKPGFEPLIKLRGAFQQFFPGARKEKQLKDLIDNEQNNLSAILENLPSSVKLLLVVDQFEEVFTGGASQQEKQRFIDLLTQVVEITDSRLAVVITMRADFLEPCLQYPSLTQLIQTQAVFMPPLTGVDLKDTIAEPAKLQGHSVEEGLLLKIFEDVKQEPGFLPLLEFALTKLWEKRDRNQHQLTLEEYEKLGELTGALNLHAEKVYLYRDFEEELPTQKRTQQEKEWIGRIFLRLVRTGEGEKDTRQRQPKATLLNIAGDDANQQQELSELLDGEAGLVKGRLLVTGKDEKGEAWIDLAHEALIEGWQQFAWWRQQDRDLRRLSDRLEDTWREWVNKRQDDKYLMQGGLLAEVRHSWKQLQPNLQSPQEDEDFYQRSDAHEKDRIAELERALTESRLREKAARVENLLPFQPLESLVLAIQAMGENLEKLPQHILAPVQYSLNRAMNKARVSIPFRGHEGDVISVAISADGQTIVSGGSDGTVRLWNCQGLPLAEPLRGHKGGVSSVAISADGQMIVSGGSDRAVRLWNCQGLPLAEPLHGHKGGVYSVAMSGDGQMIVSGGGNGTVRLWNYQSLSLAEPLRGHKGSVYSVAISADGQTIVSSGSDGTVRLWNRQGLPLVEPLRGHDGVVYSVAFARQRDTNSGDEQTIVSSGSDGTVRLWNRQGLPLVEPFRGHDGVVFSAAISADGQTIVSGGFDDTVRLWNRQGLPLTEPLRGHEGNVNSVAISADGQMIVSGGNDSTVRLWNRQSLPLAEPLRGHKGDVNSVAISADGQTIVSGGTDGTVRLWNRQGLSFAEPLRGHKGDVNSVAISTNRQTIVSGGTDGTVRLWNHQGFSLADPFRGHQGDVRSVGISADGQTIVSGGYDGTVRLWNRQGLLLTEPLRGHQGYVYCVGISADGQTIVSGGYDGTVRLWNRQGLLLAEPLRGHQGDVFSAAISADGQTIASGSYDDTVRLWNRQGLPLAEPLRGHQGDVRSVGISADGQMIVSGGTDGTVRLWNHQGFSLADPFRGHQGAVNSVAISADGQTIVSGGEDGTVRLWRGSWRGWLQVCCDRLRYHPIFTNPQTEEAKAACEVCRKYVWSKEHG</sequence>
<dbReference type="InterPro" id="IPR027417">
    <property type="entry name" value="P-loop_NTPase"/>
</dbReference>
<feature type="repeat" description="WD" evidence="3">
    <location>
        <begin position="824"/>
        <end position="856"/>
    </location>
</feature>
<name>A0A5P8W7P9_9NOSO</name>
<keyword evidence="1 3" id="KW-0853">WD repeat</keyword>
<dbReference type="SUPFAM" id="SSF50978">
    <property type="entry name" value="WD40 repeat-like"/>
    <property type="match status" value="2"/>
</dbReference>
<protein>
    <recommendedName>
        <fullName evidence="8">Peptidase C14 caspase domain-containing protein</fullName>
    </recommendedName>
</protein>
<feature type="repeat" description="WD" evidence="3">
    <location>
        <begin position="866"/>
        <end position="907"/>
    </location>
</feature>
<evidence type="ECO:0000313" key="6">
    <source>
        <dbReference type="EMBL" id="QFS48795.1"/>
    </source>
</evidence>
<keyword evidence="7" id="KW-1185">Reference proteome</keyword>
<feature type="repeat" description="WD" evidence="3">
    <location>
        <begin position="1335"/>
        <end position="1366"/>
    </location>
</feature>
<dbReference type="InterPro" id="IPR029030">
    <property type="entry name" value="Caspase-like_dom_sf"/>
</dbReference>
<dbReference type="KEGG" id="nsh:GXM_06289"/>
<dbReference type="InterPro" id="IPR015943">
    <property type="entry name" value="WD40/YVTN_repeat-like_dom_sf"/>
</dbReference>